<keyword evidence="1" id="KW-1133">Transmembrane helix</keyword>
<name>A0A418VQE7_9PROT</name>
<feature type="transmembrane region" description="Helical" evidence="1">
    <location>
        <begin position="137"/>
        <end position="159"/>
    </location>
</feature>
<reference evidence="2 3" key="1">
    <citation type="submission" date="2018-09" db="EMBL/GenBank/DDBJ databases">
        <authorList>
            <person name="Zhu H."/>
        </authorList>
    </citation>
    <scope>NUCLEOTIDE SEQUENCE [LARGE SCALE GENOMIC DNA]</scope>
    <source>
        <strain evidence="2 3">K2W22B-5</strain>
    </source>
</reference>
<sequence>MSATHLSDETVLALRVALRLLHFIGLVLGLGAATLLDLMLFKRRKEPLTDDMVATVEMFSKVVFFGLALLWISGVGFLLHYAQFDPQKLANPKVLAKIVIVFILSINGFFIHSLVLPHIRANVGWPCLAQLNRGRRWLFCSIGAVSAVSWYAPLLLGAVPQFNFVVPTLTILTGYAIILSLAMLAAIVSLLPQHAPQNRLDMIGAR</sequence>
<feature type="transmembrane region" description="Helical" evidence="1">
    <location>
        <begin position="171"/>
        <end position="192"/>
    </location>
</feature>
<evidence type="ECO:0000256" key="1">
    <source>
        <dbReference type="SAM" id="Phobius"/>
    </source>
</evidence>
<dbReference type="Proteomes" id="UP000283458">
    <property type="component" value="Unassembled WGS sequence"/>
</dbReference>
<evidence type="ECO:0000313" key="2">
    <source>
        <dbReference type="EMBL" id="RJF78480.1"/>
    </source>
</evidence>
<comment type="caution">
    <text evidence="2">The sequence shown here is derived from an EMBL/GenBank/DDBJ whole genome shotgun (WGS) entry which is preliminary data.</text>
</comment>
<proteinExistence type="predicted"/>
<dbReference type="AlphaFoldDB" id="A0A418VQE7"/>
<protein>
    <recommendedName>
        <fullName evidence="4">DUF2214 domain-containing protein</fullName>
    </recommendedName>
</protein>
<feature type="transmembrane region" description="Helical" evidence="1">
    <location>
        <begin position="62"/>
        <end position="82"/>
    </location>
</feature>
<dbReference type="OrthoDB" id="6088222at2"/>
<evidence type="ECO:0008006" key="4">
    <source>
        <dbReference type="Google" id="ProtNLM"/>
    </source>
</evidence>
<accession>A0A418VQE7</accession>
<organism evidence="2 3">
    <name type="scientific">Azospirillum cavernae</name>
    <dbReference type="NCBI Taxonomy" id="2320860"/>
    <lineage>
        <taxon>Bacteria</taxon>
        <taxon>Pseudomonadati</taxon>
        <taxon>Pseudomonadota</taxon>
        <taxon>Alphaproteobacteria</taxon>
        <taxon>Rhodospirillales</taxon>
        <taxon>Azospirillaceae</taxon>
        <taxon>Azospirillum</taxon>
    </lineage>
</organism>
<feature type="transmembrane region" description="Helical" evidence="1">
    <location>
        <begin position="94"/>
        <end position="116"/>
    </location>
</feature>
<evidence type="ECO:0000313" key="3">
    <source>
        <dbReference type="Proteomes" id="UP000283458"/>
    </source>
</evidence>
<gene>
    <name evidence="2" type="ORF">D3877_24305</name>
</gene>
<keyword evidence="3" id="KW-1185">Reference proteome</keyword>
<feature type="transmembrane region" description="Helical" evidence="1">
    <location>
        <begin position="20"/>
        <end position="41"/>
    </location>
</feature>
<keyword evidence="1" id="KW-0472">Membrane</keyword>
<dbReference type="EMBL" id="QYUL01000004">
    <property type="protein sequence ID" value="RJF78480.1"/>
    <property type="molecule type" value="Genomic_DNA"/>
</dbReference>
<keyword evidence="1" id="KW-0812">Transmembrane</keyword>